<keyword evidence="6 7" id="KW-0472">Membrane</keyword>
<feature type="transmembrane region" description="Helical" evidence="7">
    <location>
        <begin position="119"/>
        <end position="149"/>
    </location>
</feature>
<evidence type="ECO:0000256" key="1">
    <source>
        <dbReference type="ARBA" id="ARBA00004651"/>
    </source>
</evidence>
<dbReference type="AlphaFoldDB" id="A0A381VGS3"/>
<name>A0A381VGS3_9ZZZZ</name>
<organism evidence="9">
    <name type="scientific">marine metagenome</name>
    <dbReference type="NCBI Taxonomy" id="408172"/>
    <lineage>
        <taxon>unclassified sequences</taxon>
        <taxon>metagenomes</taxon>
        <taxon>ecological metagenomes</taxon>
    </lineage>
</organism>
<reference evidence="9" key="1">
    <citation type="submission" date="2018-05" db="EMBL/GenBank/DDBJ databases">
        <authorList>
            <person name="Lanie J.A."/>
            <person name="Ng W.-L."/>
            <person name="Kazmierczak K.M."/>
            <person name="Andrzejewski T.M."/>
            <person name="Davidsen T.M."/>
            <person name="Wayne K.J."/>
            <person name="Tettelin H."/>
            <person name="Glass J.I."/>
            <person name="Rusch D."/>
            <person name="Podicherti R."/>
            <person name="Tsui H.-C.T."/>
            <person name="Winkler M.E."/>
        </authorList>
    </citation>
    <scope>NUCLEOTIDE SEQUENCE</scope>
</reference>
<gene>
    <name evidence="9" type="ORF">METZ01_LOCUS92420</name>
</gene>
<evidence type="ECO:0000256" key="5">
    <source>
        <dbReference type="ARBA" id="ARBA00022989"/>
    </source>
</evidence>
<keyword evidence="3" id="KW-1003">Cell membrane</keyword>
<evidence type="ECO:0000256" key="3">
    <source>
        <dbReference type="ARBA" id="ARBA00022475"/>
    </source>
</evidence>
<dbReference type="PROSITE" id="PS50928">
    <property type="entry name" value="ABC_TM1"/>
    <property type="match status" value="1"/>
</dbReference>
<feature type="transmembrane region" description="Helical" evidence="7">
    <location>
        <begin position="243"/>
        <end position="262"/>
    </location>
</feature>
<keyword evidence="4 7" id="KW-0812">Transmembrane</keyword>
<dbReference type="SUPFAM" id="SSF161098">
    <property type="entry name" value="MetI-like"/>
    <property type="match status" value="1"/>
</dbReference>
<dbReference type="Pfam" id="PF00528">
    <property type="entry name" value="BPD_transp_1"/>
    <property type="match status" value="1"/>
</dbReference>
<dbReference type="EMBL" id="UINC01008802">
    <property type="protein sequence ID" value="SVA39566.1"/>
    <property type="molecule type" value="Genomic_DNA"/>
</dbReference>
<feature type="transmembrane region" description="Helical" evidence="7">
    <location>
        <begin position="81"/>
        <end position="107"/>
    </location>
</feature>
<protein>
    <recommendedName>
        <fullName evidence="8">ABC transmembrane type-1 domain-containing protein</fullName>
    </recommendedName>
</protein>
<dbReference type="InterPro" id="IPR000515">
    <property type="entry name" value="MetI-like"/>
</dbReference>
<evidence type="ECO:0000256" key="2">
    <source>
        <dbReference type="ARBA" id="ARBA00022448"/>
    </source>
</evidence>
<feature type="transmembrane region" description="Helical" evidence="7">
    <location>
        <begin position="20"/>
        <end position="39"/>
    </location>
</feature>
<dbReference type="CDD" id="cd06261">
    <property type="entry name" value="TM_PBP2"/>
    <property type="match status" value="1"/>
</dbReference>
<dbReference type="Pfam" id="PF12911">
    <property type="entry name" value="OppC_N"/>
    <property type="match status" value="1"/>
</dbReference>
<accession>A0A381VGS3</accession>
<evidence type="ECO:0000256" key="7">
    <source>
        <dbReference type="SAM" id="Phobius"/>
    </source>
</evidence>
<dbReference type="PANTHER" id="PTHR43386">
    <property type="entry name" value="OLIGOPEPTIDE TRANSPORT SYSTEM PERMEASE PROTEIN APPC"/>
    <property type="match status" value="1"/>
</dbReference>
<feature type="domain" description="ABC transmembrane type-1" evidence="8">
    <location>
        <begin position="77"/>
        <end position="266"/>
    </location>
</feature>
<evidence type="ECO:0000256" key="4">
    <source>
        <dbReference type="ARBA" id="ARBA00022692"/>
    </source>
</evidence>
<feature type="transmembrane region" description="Helical" evidence="7">
    <location>
        <begin position="199"/>
        <end position="223"/>
    </location>
</feature>
<dbReference type="InterPro" id="IPR035906">
    <property type="entry name" value="MetI-like_sf"/>
</dbReference>
<dbReference type="PANTHER" id="PTHR43386:SF1">
    <property type="entry name" value="D,D-DIPEPTIDE TRANSPORT SYSTEM PERMEASE PROTEIN DDPC-RELATED"/>
    <property type="match status" value="1"/>
</dbReference>
<evidence type="ECO:0000256" key="6">
    <source>
        <dbReference type="ARBA" id="ARBA00023136"/>
    </source>
</evidence>
<evidence type="ECO:0000313" key="9">
    <source>
        <dbReference type="EMBL" id="SVA39566.1"/>
    </source>
</evidence>
<keyword evidence="2" id="KW-0813">Transport</keyword>
<keyword evidence="5 7" id="KW-1133">Transmembrane helix</keyword>
<dbReference type="InterPro" id="IPR025966">
    <property type="entry name" value="OppC_N"/>
</dbReference>
<proteinExistence type="predicted"/>
<dbReference type="GO" id="GO:0005886">
    <property type="term" value="C:plasma membrane"/>
    <property type="evidence" value="ECO:0007669"/>
    <property type="project" value="UniProtKB-SubCell"/>
</dbReference>
<sequence>MLSYRNKRLIRKFTRKRIIIYGSVLAVLVVLSLFAPYFAPYDPIQISMEGRKSPNVDHIFGTDRLGRDILSRIIYGTKYSLSIGIISVSIGLIFGTTMGVLSAYYGGLVDTIIMRFIDALLAFPGILLALVVIAVLGPGLFNVMLAVGISTVPEYARLARGKVLSVMQLEYIEAIHSIGGSNIRVILKHILPNISAPITILATLQVGNAILVGSGLSFLGMGAQPPTPEWGLMTAEGRNFMSQAWWISTFPGIAILITVISINQFGDGLREAIDPYLKE</sequence>
<dbReference type="GO" id="GO:0055085">
    <property type="term" value="P:transmembrane transport"/>
    <property type="evidence" value="ECO:0007669"/>
    <property type="project" value="InterPro"/>
</dbReference>
<evidence type="ECO:0000259" key="8">
    <source>
        <dbReference type="PROSITE" id="PS50928"/>
    </source>
</evidence>
<dbReference type="InterPro" id="IPR050366">
    <property type="entry name" value="BP-dependent_transpt_permease"/>
</dbReference>
<dbReference type="Gene3D" id="1.10.3720.10">
    <property type="entry name" value="MetI-like"/>
    <property type="match status" value="1"/>
</dbReference>
<comment type="subcellular location">
    <subcellularLocation>
        <location evidence="1">Cell membrane</location>
        <topology evidence="1">Multi-pass membrane protein</topology>
    </subcellularLocation>
</comment>